<dbReference type="Proteomes" id="UP000193587">
    <property type="component" value="Unassembled WGS sequence"/>
</dbReference>
<evidence type="ECO:0000256" key="1">
    <source>
        <dbReference type="SAM" id="Phobius"/>
    </source>
</evidence>
<name>A0A1X4G467_HALEZ</name>
<keyword evidence="1" id="KW-0812">Transmembrane</keyword>
<proteinExistence type="predicted"/>
<comment type="caution">
    <text evidence="2">The sequence shown here is derived from an EMBL/GenBank/DDBJ whole genome shotgun (WGS) entry which is preliminary data.</text>
</comment>
<evidence type="ECO:0000313" key="2">
    <source>
        <dbReference type="EMBL" id="OSO89273.1"/>
    </source>
</evidence>
<dbReference type="AlphaFoldDB" id="A0A1X4G467"/>
<feature type="transmembrane region" description="Helical" evidence="1">
    <location>
        <begin position="21"/>
        <end position="45"/>
    </location>
</feature>
<dbReference type="RefSeq" id="WP_049933544.1">
    <property type="nucleotide sequence ID" value="NZ_ATXS01000072.1"/>
</dbReference>
<feature type="transmembrane region" description="Helical" evidence="1">
    <location>
        <begin position="51"/>
        <end position="71"/>
    </location>
</feature>
<organism evidence="2 3">
    <name type="scientific">Halorubrum ezzemoulense DSM 17463</name>
    <dbReference type="NCBI Taxonomy" id="1121945"/>
    <lineage>
        <taxon>Archaea</taxon>
        <taxon>Methanobacteriati</taxon>
        <taxon>Methanobacteriota</taxon>
        <taxon>Stenosarchaea group</taxon>
        <taxon>Halobacteria</taxon>
        <taxon>Halobacteriales</taxon>
        <taxon>Haloferacaceae</taxon>
        <taxon>Halorubrum</taxon>
    </lineage>
</organism>
<protein>
    <submittedName>
        <fullName evidence="2">Uncharacterized protein</fullName>
    </submittedName>
</protein>
<gene>
    <name evidence="2" type="ORF">B9H04_17485</name>
</gene>
<accession>A0A1X4G467</accession>
<keyword evidence="1" id="KW-0472">Membrane</keyword>
<keyword evidence="1" id="KW-1133">Transmembrane helix</keyword>
<reference evidence="2 3" key="1">
    <citation type="submission" date="2017-04" db="EMBL/GenBank/DDBJ databases">
        <title>MLSA of the genus Halorubrum.</title>
        <authorList>
            <person name="De La Haba R."/>
            <person name="Sanchez-Porro C."/>
            <person name="Infante-Dominguez C."/>
            <person name="Ventosa A."/>
        </authorList>
    </citation>
    <scope>NUCLEOTIDE SEQUENCE [LARGE SCALE GENOMIC DNA]</scope>
    <source>
        <strain evidence="2 3">DSM 17463</strain>
    </source>
</reference>
<dbReference type="EMBL" id="NEDJ01000128">
    <property type="protein sequence ID" value="OSO89273.1"/>
    <property type="molecule type" value="Genomic_DNA"/>
</dbReference>
<dbReference type="GeneID" id="301360911"/>
<sequence length="103" mass="11008">MSDDETLADIDLSLLDIQQDLVRIVVLVSSVLVIQGLTFLILAWITDGLLTTIVVALLGVVITLVGLGIWIGNFRAYGSVALQVDTAKEDHPARGQSEDSDSS</sequence>
<evidence type="ECO:0000313" key="3">
    <source>
        <dbReference type="Proteomes" id="UP000193587"/>
    </source>
</evidence>